<reference evidence="1 2" key="1">
    <citation type="submission" date="2019-09" db="EMBL/GenBank/DDBJ databases">
        <authorList>
            <person name="Duangmal K."/>
            <person name="Teo W.F.A."/>
            <person name="Lipun K."/>
        </authorList>
    </citation>
    <scope>NUCLEOTIDE SEQUENCE [LARGE SCALE GENOMIC DNA]</scope>
    <source>
        <strain evidence="1 2">K1PN6</strain>
    </source>
</reference>
<sequence>MAKQITYRRVYEETSPQDGKRVLVDRVWPRGMRKEDAHLDEWLRDVAPSTELRKWYSHEPSRFTEFRRRYFAELRDSGHRQAAEHLRDLATQDKLLLLTATKDVDHSQAAVLAEWLTRKR</sequence>
<dbReference type="EMBL" id="VMNX01000007">
    <property type="protein sequence ID" value="MPY47874.1"/>
    <property type="molecule type" value="Genomic_DNA"/>
</dbReference>
<keyword evidence="2" id="KW-1185">Reference proteome</keyword>
<dbReference type="RefSeq" id="WP_152859309.1">
    <property type="nucleotide sequence ID" value="NZ_VMNX01000007.1"/>
</dbReference>
<name>A0A5N8WMX3_9ACTN</name>
<dbReference type="Proteomes" id="UP000373149">
    <property type="component" value="Unassembled WGS sequence"/>
</dbReference>
<dbReference type="Pfam" id="PF22752">
    <property type="entry name" value="DUF488-N3i"/>
    <property type="match status" value="1"/>
</dbReference>
<dbReference type="AlphaFoldDB" id="A0A5N8WMX3"/>
<dbReference type="PANTHER" id="PTHR36849">
    <property type="entry name" value="CYTOPLASMIC PROTEIN-RELATED"/>
    <property type="match status" value="1"/>
</dbReference>
<evidence type="ECO:0000313" key="1">
    <source>
        <dbReference type="EMBL" id="MPY47874.1"/>
    </source>
</evidence>
<organism evidence="1 2">
    <name type="scientific">Streptomyces acidicola</name>
    <dbReference type="NCBI Taxonomy" id="2596892"/>
    <lineage>
        <taxon>Bacteria</taxon>
        <taxon>Bacillati</taxon>
        <taxon>Actinomycetota</taxon>
        <taxon>Actinomycetes</taxon>
        <taxon>Kitasatosporales</taxon>
        <taxon>Streptomycetaceae</taxon>
        <taxon>Streptomyces</taxon>
    </lineage>
</organism>
<gene>
    <name evidence="1" type="ORF">FPZ41_04425</name>
</gene>
<comment type="caution">
    <text evidence="1">The sequence shown here is derived from an EMBL/GenBank/DDBJ whole genome shotgun (WGS) entry which is preliminary data.</text>
</comment>
<dbReference type="PANTHER" id="PTHR36849:SF1">
    <property type="entry name" value="CYTOPLASMIC PROTEIN"/>
    <property type="match status" value="1"/>
</dbReference>
<protein>
    <submittedName>
        <fullName evidence="1">DUF488 family protein</fullName>
    </submittedName>
</protein>
<evidence type="ECO:0000313" key="2">
    <source>
        <dbReference type="Proteomes" id="UP000373149"/>
    </source>
</evidence>
<accession>A0A5N8WMX3</accession>
<dbReference type="InterPro" id="IPR052552">
    <property type="entry name" value="YeaO-like"/>
</dbReference>
<proteinExistence type="predicted"/>